<evidence type="ECO:0000256" key="6">
    <source>
        <dbReference type="ARBA" id="ARBA00023136"/>
    </source>
</evidence>
<keyword evidence="7" id="KW-0813">Transport</keyword>
<evidence type="ECO:0000256" key="7">
    <source>
        <dbReference type="RuleBase" id="RU363107"/>
    </source>
</evidence>
<dbReference type="PANTHER" id="PTHR19317:SF76">
    <property type="entry name" value="PRA1 FAMILY PROTEIN C"/>
    <property type="match status" value="1"/>
</dbReference>
<keyword evidence="4 7" id="KW-0812">Transmembrane</keyword>
<dbReference type="Proteomes" id="UP001497516">
    <property type="component" value="Chromosome 9"/>
</dbReference>
<name>A0AAV2GX38_9ROSI</name>
<proteinExistence type="inferred from homology"/>
<sequence length="219" mass="22995">MTRYGTIPSSSQSQQPAPPPPASSFPSSTIVPIWGQKIRSTAENLIATAKPWKLMIQPQSLTIPATLPQSIDRIKANVAFFRSNYAIVAICALFLSLLWHPVSFILCLAVAAAWLFLYVLRNGGDPLVVGGQVIGQKTVVTSLLVGTMVVLFFTEVAEDIVVGLFAGIALIVVHGAVRETSDLVAVGGAVQDPAAIGSSSVAIAIPGSYQAAGNKNINK</sequence>
<evidence type="ECO:0000313" key="10">
    <source>
        <dbReference type="Proteomes" id="UP001497516"/>
    </source>
</evidence>
<feature type="transmembrane region" description="Helical" evidence="7">
    <location>
        <begin position="79"/>
        <end position="97"/>
    </location>
</feature>
<feature type="transmembrane region" description="Helical" evidence="7">
    <location>
        <begin position="133"/>
        <end position="154"/>
    </location>
</feature>
<dbReference type="GO" id="GO:0016020">
    <property type="term" value="C:membrane"/>
    <property type="evidence" value="ECO:0007669"/>
    <property type="project" value="UniProtKB-SubCell"/>
</dbReference>
<evidence type="ECO:0000313" key="9">
    <source>
        <dbReference type="EMBL" id="CAL1414158.1"/>
    </source>
</evidence>
<dbReference type="InterPro" id="IPR004895">
    <property type="entry name" value="Prenylated_rab_accept_PRA1"/>
</dbReference>
<dbReference type="GO" id="GO:0005794">
    <property type="term" value="C:Golgi apparatus"/>
    <property type="evidence" value="ECO:0007669"/>
    <property type="project" value="TreeGrafter"/>
</dbReference>
<keyword evidence="10" id="KW-1185">Reference proteome</keyword>
<dbReference type="EMBL" id="OZ034822">
    <property type="protein sequence ID" value="CAL1414158.1"/>
    <property type="molecule type" value="Genomic_DNA"/>
</dbReference>
<dbReference type="Pfam" id="PF03208">
    <property type="entry name" value="PRA1"/>
    <property type="match status" value="1"/>
</dbReference>
<accession>A0AAV2GX38</accession>
<evidence type="ECO:0000256" key="3">
    <source>
        <dbReference type="ARBA" id="ARBA00006483"/>
    </source>
</evidence>
<reference evidence="9 10" key="1">
    <citation type="submission" date="2024-04" db="EMBL/GenBank/DDBJ databases">
        <authorList>
            <person name="Fracassetti M."/>
        </authorList>
    </citation>
    <scope>NUCLEOTIDE SEQUENCE [LARGE SCALE GENOMIC DNA]</scope>
</reference>
<evidence type="ECO:0000256" key="8">
    <source>
        <dbReference type="SAM" id="MobiDB-lite"/>
    </source>
</evidence>
<gene>
    <name evidence="9" type="ORF">LTRI10_LOCUS53335</name>
</gene>
<protein>
    <recommendedName>
        <fullName evidence="7">PRA1 family protein</fullName>
    </recommendedName>
</protein>
<comment type="function">
    <text evidence="1 7">May be involved in both secretory and endocytic intracellular trafficking in the endosomal/prevacuolar compartments.</text>
</comment>
<evidence type="ECO:0000256" key="4">
    <source>
        <dbReference type="ARBA" id="ARBA00022692"/>
    </source>
</evidence>
<comment type="similarity">
    <text evidence="3 7">Belongs to the PRA1 family.</text>
</comment>
<dbReference type="GO" id="GO:0005783">
    <property type="term" value="C:endoplasmic reticulum"/>
    <property type="evidence" value="ECO:0007669"/>
    <property type="project" value="TreeGrafter"/>
</dbReference>
<dbReference type="PANTHER" id="PTHR19317">
    <property type="entry name" value="PRENYLATED RAB ACCEPTOR 1-RELATED"/>
    <property type="match status" value="1"/>
</dbReference>
<feature type="region of interest" description="Disordered" evidence="8">
    <location>
        <begin position="1"/>
        <end position="25"/>
    </location>
</feature>
<keyword evidence="6 7" id="KW-0472">Membrane</keyword>
<feature type="transmembrane region" description="Helical" evidence="7">
    <location>
        <begin position="160"/>
        <end position="177"/>
    </location>
</feature>
<evidence type="ECO:0000256" key="1">
    <source>
        <dbReference type="ARBA" id="ARBA00002501"/>
    </source>
</evidence>
<comment type="subcellular location">
    <subcellularLocation>
        <location evidence="2">Endomembrane system</location>
        <topology evidence="2">Multi-pass membrane protein</topology>
    </subcellularLocation>
    <subcellularLocation>
        <location evidence="7">Membrane</location>
        <topology evidence="7">Multi-pass membrane protein</topology>
    </subcellularLocation>
</comment>
<dbReference type="GO" id="GO:0016192">
    <property type="term" value="P:vesicle-mediated transport"/>
    <property type="evidence" value="ECO:0007669"/>
    <property type="project" value="TreeGrafter"/>
</dbReference>
<keyword evidence="5 7" id="KW-1133">Transmembrane helix</keyword>
<evidence type="ECO:0000256" key="5">
    <source>
        <dbReference type="ARBA" id="ARBA00022989"/>
    </source>
</evidence>
<evidence type="ECO:0000256" key="2">
    <source>
        <dbReference type="ARBA" id="ARBA00004127"/>
    </source>
</evidence>
<organism evidence="9 10">
    <name type="scientific">Linum trigynum</name>
    <dbReference type="NCBI Taxonomy" id="586398"/>
    <lineage>
        <taxon>Eukaryota</taxon>
        <taxon>Viridiplantae</taxon>
        <taxon>Streptophyta</taxon>
        <taxon>Embryophyta</taxon>
        <taxon>Tracheophyta</taxon>
        <taxon>Spermatophyta</taxon>
        <taxon>Magnoliopsida</taxon>
        <taxon>eudicotyledons</taxon>
        <taxon>Gunneridae</taxon>
        <taxon>Pentapetalae</taxon>
        <taxon>rosids</taxon>
        <taxon>fabids</taxon>
        <taxon>Malpighiales</taxon>
        <taxon>Linaceae</taxon>
        <taxon>Linum</taxon>
    </lineage>
</organism>
<dbReference type="AlphaFoldDB" id="A0AAV2GX38"/>